<evidence type="ECO:0000256" key="5">
    <source>
        <dbReference type="ARBA" id="ARBA00022833"/>
    </source>
</evidence>
<evidence type="ECO:0000256" key="1">
    <source>
        <dbReference type="ARBA" id="ARBA00001947"/>
    </source>
</evidence>
<accession>A0A1W1Z9P8</accession>
<feature type="domain" description="Adenosine deaminase" evidence="6">
    <location>
        <begin position="9"/>
        <end position="325"/>
    </location>
</feature>
<dbReference type="OrthoDB" id="105475at2"/>
<evidence type="ECO:0000256" key="3">
    <source>
        <dbReference type="ARBA" id="ARBA00022723"/>
    </source>
</evidence>
<comment type="similarity">
    <text evidence="2">Belongs to the metallo-dependent hydrolases superfamily. Adenosine and AMP deaminases family.</text>
</comment>
<dbReference type="GO" id="GO:0046872">
    <property type="term" value="F:metal ion binding"/>
    <property type="evidence" value="ECO:0007669"/>
    <property type="project" value="UniProtKB-KW"/>
</dbReference>
<dbReference type="PANTHER" id="PTHR43114">
    <property type="entry name" value="ADENINE DEAMINASE"/>
    <property type="match status" value="1"/>
</dbReference>
<dbReference type="InterPro" id="IPR001365">
    <property type="entry name" value="A_deaminase_dom"/>
</dbReference>
<dbReference type="EMBL" id="FWXR01000002">
    <property type="protein sequence ID" value="SMC45124.1"/>
    <property type="molecule type" value="Genomic_DNA"/>
</dbReference>
<dbReference type="NCBIfam" id="NF006848">
    <property type="entry name" value="PRK09358.1-3"/>
    <property type="match status" value="1"/>
</dbReference>
<dbReference type="InterPro" id="IPR032466">
    <property type="entry name" value="Metal_Hydrolase"/>
</dbReference>
<name>A0A1W1Z9P8_9HYPH</name>
<dbReference type="GO" id="GO:0016814">
    <property type="term" value="F:hydrolase activity, acting on carbon-nitrogen (but not peptide) bonds, in cyclic amidines"/>
    <property type="evidence" value="ECO:0007669"/>
    <property type="project" value="UniProtKB-ARBA"/>
</dbReference>
<dbReference type="RefSeq" id="WP_084408742.1">
    <property type="nucleotide sequence ID" value="NZ_FWXR01000002.1"/>
</dbReference>
<keyword evidence="4" id="KW-0378">Hydrolase</keyword>
<reference evidence="7 8" key="1">
    <citation type="submission" date="2017-04" db="EMBL/GenBank/DDBJ databases">
        <authorList>
            <person name="Afonso C.L."/>
            <person name="Miller P.J."/>
            <person name="Scott M.A."/>
            <person name="Spackman E."/>
            <person name="Goraichik I."/>
            <person name="Dimitrov K.M."/>
            <person name="Suarez D.L."/>
            <person name="Swayne D.E."/>
        </authorList>
    </citation>
    <scope>NUCLEOTIDE SEQUENCE [LARGE SCALE GENOMIC DNA]</scope>
    <source>
        <strain evidence="7 8">CGMCC 1.10972</strain>
    </source>
</reference>
<evidence type="ECO:0000256" key="2">
    <source>
        <dbReference type="ARBA" id="ARBA00006676"/>
    </source>
</evidence>
<dbReference type="AlphaFoldDB" id="A0A1W1Z9P8"/>
<comment type="cofactor">
    <cofactor evidence="1">
        <name>Zn(2+)</name>
        <dbReference type="ChEBI" id="CHEBI:29105"/>
    </cofactor>
</comment>
<gene>
    <name evidence="7" type="ORF">SAMN06297251_102304</name>
</gene>
<proteinExistence type="inferred from homology"/>
<dbReference type="Gene3D" id="3.20.20.140">
    <property type="entry name" value="Metal-dependent hydrolases"/>
    <property type="match status" value="1"/>
</dbReference>
<dbReference type="InterPro" id="IPR006330">
    <property type="entry name" value="Ado/ade_deaminase"/>
</dbReference>
<evidence type="ECO:0000313" key="7">
    <source>
        <dbReference type="EMBL" id="SMC45124.1"/>
    </source>
</evidence>
<dbReference type="Pfam" id="PF00962">
    <property type="entry name" value="A_deaminase"/>
    <property type="match status" value="1"/>
</dbReference>
<dbReference type="SUPFAM" id="SSF51556">
    <property type="entry name" value="Metallo-dependent hydrolases"/>
    <property type="match status" value="1"/>
</dbReference>
<dbReference type="Proteomes" id="UP000192656">
    <property type="component" value="Unassembled WGS sequence"/>
</dbReference>
<evidence type="ECO:0000313" key="8">
    <source>
        <dbReference type="Proteomes" id="UP000192656"/>
    </source>
</evidence>
<keyword evidence="5" id="KW-0862">Zinc</keyword>
<evidence type="ECO:0000256" key="4">
    <source>
        <dbReference type="ARBA" id="ARBA00022801"/>
    </source>
</evidence>
<sequence>MTVRSSHPPLAELHCHIEGAAEPALASEMAERYGVDLSGYISDNGYVWSDFSSFLEAYDAVAACFRTEDDYARLGETYLTALANDGAIYAELFVSPDHARSSGLAPGAYIEGLSRGIERARVTCGIEARMIVVGVRHLGAEAVREAACFAASPRHRTIVTGFGMAGDERFGAIEDYAPAFDIARDAGLGLTVHSGELCGPDQVRRTLTAIRPDRLGHGVRASEDRSLLGEIAEAGIVLEICPGSNLALGLYPDMARHPLKALVEAGVKVTLNSDDPPFFHTSLAAEYERAAEIGFGQAEQLAFTRTAIEAAFVDEATRKRLLDRLMLQAIGCGAAANPTNGLGADDRQG</sequence>
<dbReference type="STRING" id="937218.SAMN06297251_102304"/>
<dbReference type="NCBIfam" id="TIGR01430">
    <property type="entry name" value="aden_deam"/>
    <property type="match status" value="1"/>
</dbReference>
<keyword evidence="8" id="KW-1185">Reference proteome</keyword>
<organism evidence="7 8">
    <name type="scientific">Fulvimarina manganoxydans</name>
    <dbReference type="NCBI Taxonomy" id="937218"/>
    <lineage>
        <taxon>Bacteria</taxon>
        <taxon>Pseudomonadati</taxon>
        <taxon>Pseudomonadota</taxon>
        <taxon>Alphaproteobacteria</taxon>
        <taxon>Hyphomicrobiales</taxon>
        <taxon>Aurantimonadaceae</taxon>
        <taxon>Fulvimarina</taxon>
    </lineage>
</organism>
<protein>
    <submittedName>
        <fullName evidence="7">Adenosine deaminase</fullName>
    </submittedName>
</protein>
<dbReference type="PANTHER" id="PTHR43114:SF6">
    <property type="entry name" value="ADENINE DEAMINASE"/>
    <property type="match status" value="1"/>
</dbReference>
<keyword evidence="3" id="KW-0479">Metal-binding</keyword>
<evidence type="ECO:0000259" key="6">
    <source>
        <dbReference type="Pfam" id="PF00962"/>
    </source>
</evidence>
<dbReference type="GO" id="GO:0019239">
    <property type="term" value="F:deaminase activity"/>
    <property type="evidence" value="ECO:0007669"/>
    <property type="project" value="InterPro"/>
</dbReference>